<dbReference type="RefSeq" id="XP_073975867.1">
    <property type="nucleotide sequence ID" value="XM_074119766.1"/>
</dbReference>
<dbReference type="Proteomes" id="UP000015103">
    <property type="component" value="Unassembled WGS sequence"/>
</dbReference>
<dbReference type="AlphaFoldDB" id="A0A905QWN8"/>
<keyword evidence="3" id="KW-1185">Reference proteome</keyword>
<accession>A0A905QWN8</accession>
<reference evidence="2" key="1">
    <citation type="submission" date="2022-10" db="UniProtKB">
        <authorList>
            <consortium name="EnsemblMetazoa"/>
        </authorList>
    </citation>
    <scope>IDENTIFICATION</scope>
</reference>
<dbReference type="EnsemblMetazoa" id="RPRC017835-RA">
    <property type="protein sequence ID" value="RPRC017835-PA"/>
    <property type="gene ID" value="RPRC017835"/>
</dbReference>
<evidence type="ECO:0000313" key="2">
    <source>
        <dbReference type="EnsemblMetazoa" id="RPRC017835-PA"/>
    </source>
</evidence>
<feature type="compositionally biased region" description="Acidic residues" evidence="1">
    <location>
        <begin position="9"/>
        <end position="19"/>
    </location>
</feature>
<evidence type="ECO:0000313" key="3">
    <source>
        <dbReference type="Proteomes" id="UP000015103"/>
    </source>
</evidence>
<name>A0A905QWN8_RHOPR</name>
<feature type="region of interest" description="Disordered" evidence="1">
    <location>
        <begin position="1"/>
        <end position="37"/>
    </location>
</feature>
<protein>
    <submittedName>
        <fullName evidence="2">Uncharacterized protein</fullName>
    </submittedName>
</protein>
<dbReference type="EMBL" id="ACPB03000757">
    <property type="status" value="NOT_ANNOTATED_CDS"/>
    <property type="molecule type" value="Genomic_DNA"/>
</dbReference>
<evidence type="ECO:0000256" key="1">
    <source>
        <dbReference type="SAM" id="MobiDB-lite"/>
    </source>
</evidence>
<organism evidence="2 3">
    <name type="scientific">Rhodnius prolixus</name>
    <name type="common">Triatomid bug</name>
    <dbReference type="NCBI Taxonomy" id="13249"/>
    <lineage>
        <taxon>Eukaryota</taxon>
        <taxon>Metazoa</taxon>
        <taxon>Ecdysozoa</taxon>
        <taxon>Arthropoda</taxon>
        <taxon>Hexapoda</taxon>
        <taxon>Insecta</taxon>
        <taxon>Pterygota</taxon>
        <taxon>Neoptera</taxon>
        <taxon>Paraneoptera</taxon>
        <taxon>Hemiptera</taxon>
        <taxon>Heteroptera</taxon>
        <taxon>Panheteroptera</taxon>
        <taxon>Cimicomorpha</taxon>
        <taxon>Reduviidae</taxon>
        <taxon>Triatominae</taxon>
        <taxon>Rhodnius</taxon>
    </lineage>
</organism>
<proteinExistence type="predicted"/>
<sequence length="398" mass="44246">MEVGGENCSDVDDEDEENETPQFNFKGPEEVNISNSTGVTVGNSITVNLNVNRMLVHNDIPSVREEGCSTDLSGLLRNLVGNKPSQTEPLKIGNSTSGDGLLLGSIGKEEPSTVSDDIQNVEVISCSANRQSPNLVPVSNKNAVARRKSNVIEVENNELQNDVCSYDEHILFSGLSKEESNFNYSGKSETQDVEEKITVDTLIGEFVNGINDCLKCEDYNDFEVPAVPDNIETNEIKLKVKTIKVKGLAPLILEEGIDVDISDNLFFVSIPLKLEHLQLTFEDFSIEWNQLSLKCNLKIDIVDNSILFNLSKASNENGHLVNDATIEVYFEHIKICIDSNSVFNEILGSLTQRKMKEIFFEKYSKILSHELKNFYTDIAKCVLQCNDVCAKLVSIYSV</sequence>
<dbReference type="GeneID" id="141449869"/>